<dbReference type="Pfam" id="PF12627">
    <property type="entry name" value="PolyA_pol_RNAbd"/>
    <property type="match status" value="1"/>
</dbReference>
<dbReference type="GO" id="GO:0000049">
    <property type="term" value="F:tRNA binding"/>
    <property type="evidence" value="ECO:0007669"/>
    <property type="project" value="TreeGrafter"/>
</dbReference>
<gene>
    <name evidence="13" type="ORF">H9771_01510</name>
</gene>
<proteinExistence type="inferred from homology"/>
<evidence type="ECO:0000256" key="2">
    <source>
        <dbReference type="ARBA" id="ARBA00022679"/>
    </source>
</evidence>
<feature type="domain" description="tRNA nucleotidyltransferase/poly(A) polymerase RNA and SrmB- binding" evidence="11">
    <location>
        <begin position="175"/>
        <end position="216"/>
    </location>
</feature>
<dbReference type="Pfam" id="PF01743">
    <property type="entry name" value="PolyA_pol"/>
    <property type="match status" value="1"/>
</dbReference>
<evidence type="ECO:0000256" key="1">
    <source>
        <dbReference type="ARBA" id="ARBA00001946"/>
    </source>
</evidence>
<dbReference type="Proteomes" id="UP000824211">
    <property type="component" value="Unassembled WGS sequence"/>
</dbReference>
<dbReference type="SUPFAM" id="SSF81891">
    <property type="entry name" value="Poly A polymerase C-terminal region-like"/>
    <property type="match status" value="1"/>
</dbReference>
<dbReference type="Gene3D" id="1.10.3090.10">
    <property type="entry name" value="cca-adding enzyme, domain 2"/>
    <property type="match status" value="1"/>
</dbReference>
<reference evidence="13" key="1">
    <citation type="journal article" date="2021" name="PeerJ">
        <title>Extensive microbial diversity within the chicken gut microbiome revealed by metagenomics and culture.</title>
        <authorList>
            <person name="Gilroy R."/>
            <person name="Ravi A."/>
            <person name="Getino M."/>
            <person name="Pursley I."/>
            <person name="Horton D.L."/>
            <person name="Alikhan N.F."/>
            <person name="Baker D."/>
            <person name="Gharbi K."/>
            <person name="Hall N."/>
            <person name="Watson M."/>
            <person name="Adriaenssens E.M."/>
            <person name="Foster-Nyarko E."/>
            <person name="Jarju S."/>
            <person name="Secka A."/>
            <person name="Antonio M."/>
            <person name="Oren A."/>
            <person name="Chaudhuri R.R."/>
            <person name="La Ragione R."/>
            <person name="Hildebrand F."/>
            <person name="Pallen M.J."/>
        </authorList>
    </citation>
    <scope>NUCLEOTIDE SEQUENCE</scope>
    <source>
        <strain evidence="13">ChiHjej9B8-13557</strain>
    </source>
</reference>
<keyword evidence="5" id="KW-0479">Metal-binding</keyword>
<comment type="caution">
    <text evidence="13">The sequence shown here is derived from an EMBL/GenBank/DDBJ whole genome shotgun (WGS) entry which is preliminary data.</text>
</comment>
<dbReference type="InterPro" id="IPR002646">
    <property type="entry name" value="PolA_pol_head_dom"/>
</dbReference>
<evidence type="ECO:0000256" key="6">
    <source>
        <dbReference type="ARBA" id="ARBA00022741"/>
    </source>
</evidence>
<dbReference type="CDD" id="cd05398">
    <property type="entry name" value="NT_ClassII-CCAase"/>
    <property type="match status" value="1"/>
</dbReference>
<evidence type="ECO:0000259" key="10">
    <source>
        <dbReference type="Pfam" id="PF01743"/>
    </source>
</evidence>
<dbReference type="InterPro" id="IPR032810">
    <property type="entry name" value="CCA-adding_enz_C"/>
</dbReference>
<evidence type="ECO:0000256" key="3">
    <source>
        <dbReference type="ARBA" id="ARBA00022694"/>
    </source>
</evidence>
<evidence type="ECO:0000313" key="14">
    <source>
        <dbReference type="Proteomes" id="UP000824211"/>
    </source>
</evidence>
<accession>A0A9D2S629</accession>
<dbReference type="AlphaFoldDB" id="A0A9D2S629"/>
<dbReference type="PANTHER" id="PTHR46173">
    <property type="entry name" value="CCA TRNA NUCLEOTIDYLTRANSFERASE 1, MITOCHONDRIAL"/>
    <property type="match status" value="1"/>
</dbReference>
<keyword evidence="4" id="KW-0548">Nucleotidyltransferase</keyword>
<evidence type="ECO:0000256" key="4">
    <source>
        <dbReference type="ARBA" id="ARBA00022695"/>
    </source>
</evidence>
<dbReference type="GO" id="GO:0008033">
    <property type="term" value="P:tRNA processing"/>
    <property type="evidence" value="ECO:0007669"/>
    <property type="project" value="UniProtKB-KW"/>
</dbReference>
<dbReference type="InterPro" id="IPR032828">
    <property type="entry name" value="PolyA_RNA-bd"/>
</dbReference>
<keyword evidence="8 9" id="KW-0694">RNA-binding</keyword>
<reference evidence="13" key="2">
    <citation type="submission" date="2021-04" db="EMBL/GenBank/DDBJ databases">
        <authorList>
            <person name="Gilroy R."/>
        </authorList>
    </citation>
    <scope>NUCLEOTIDE SEQUENCE</scope>
    <source>
        <strain evidence="13">ChiHjej9B8-13557</strain>
    </source>
</reference>
<evidence type="ECO:0000313" key="13">
    <source>
        <dbReference type="EMBL" id="HJB58333.1"/>
    </source>
</evidence>
<dbReference type="PANTHER" id="PTHR46173:SF1">
    <property type="entry name" value="CCA TRNA NUCLEOTIDYLTRANSFERASE 1, MITOCHONDRIAL"/>
    <property type="match status" value="1"/>
</dbReference>
<evidence type="ECO:0000256" key="9">
    <source>
        <dbReference type="RuleBase" id="RU003953"/>
    </source>
</evidence>
<protein>
    <submittedName>
        <fullName evidence="13">tRNA nucleotidyltransferase</fullName>
    </submittedName>
</protein>
<dbReference type="InterPro" id="IPR043519">
    <property type="entry name" value="NT_sf"/>
</dbReference>
<evidence type="ECO:0000259" key="11">
    <source>
        <dbReference type="Pfam" id="PF12627"/>
    </source>
</evidence>
<dbReference type="SUPFAM" id="SSF81301">
    <property type="entry name" value="Nucleotidyltransferase"/>
    <property type="match status" value="1"/>
</dbReference>
<keyword evidence="2 9" id="KW-0808">Transferase</keyword>
<dbReference type="InterPro" id="IPR050264">
    <property type="entry name" value="Bact_CCA-adding_enz_type3_sf"/>
</dbReference>
<dbReference type="GO" id="GO:0000166">
    <property type="term" value="F:nucleotide binding"/>
    <property type="evidence" value="ECO:0007669"/>
    <property type="project" value="UniProtKB-KW"/>
</dbReference>
<evidence type="ECO:0000259" key="12">
    <source>
        <dbReference type="Pfam" id="PF13735"/>
    </source>
</evidence>
<feature type="domain" description="Poly A polymerase head" evidence="10">
    <location>
        <begin position="23"/>
        <end position="141"/>
    </location>
</feature>
<evidence type="ECO:0000256" key="8">
    <source>
        <dbReference type="ARBA" id="ARBA00022884"/>
    </source>
</evidence>
<dbReference type="GO" id="GO:0016779">
    <property type="term" value="F:nucleotidyltransferase activity"/>
    <property type="evidence" value="ECO:0007669"/>
    <property type="project" value="UniProtKB-KW"/>
</dbReference>
<dbReference type="GO" id="GO:0046872">
    <property type="term" value="F:metal ion binding"/>
    <property type="evidence" value="ECO:0007669"/>
    <property type="project" value="UniProtKB-KW"/>
</dbReference>
<dbReference type="Pfam" id="PF13735">
    <property type="entry name" value="tRNA_NucTran2_2"/>
    <property type="match status" value="1"/>
</dbReference>
<keyword evidence="7" id="KW-0460">Magnesium</keyword>
<organism evidence="13 14">
    <name type="scientific">Candidatus Faecalibacterium faecipullorum</name>
    <dbReference type="NCBI Taxonomy" id="2838578"/>
    <lineage>
        <taxon>Bacteria</taxon>
        <taxon>Bacillati</taxon>
        <taxon>Bacillota</taxon>
        <taxon>Clostridia</taxon>
        <taxon>Eubacteriales</taxon>
        <taxon>Oscillospiraceae</taxon>
        <taxon>Faecalibacterium</taxon>
    </lineage>
</organism>
<name>A0A9D2S629_9FIRM</name>
<keyword evidence="3" id="KW-0819">tRNA processing</keyword>
<evidence type="ECO:0000256" key="7">
    <source>
        <dbReference type="ARBA" id="ARBA00022842"/>
    </source>
</evidence>
<sequence length="410" mass="43561">MCFAPDPGALEVLDALRAAGYRAYFVGGCVRDSLAGRTPADWDICTAARPGQVLDLFGAQRCIPTGLQHGTVTVRAAGGLYEVTTFRVEGGYADGRHPDHVDFVDDLQADLARRDFTINAMAWAPGEGLADPFGGQADLLVHRVVRAVGDPARRFAEDGLRILRLYRFGAREQLSLDPATARAAIDGRARLGCVSAERIWQELAKLLSAPRPAGWMPAEIMDVLLPGLGAAADPAGYAACLRAVDALPPDPLARLAALLCLRGAGFAGRSLAALRCSNAEAKQVQTLVEYGALAPDGTVPPRRQARRLLARLGPDTLLRLLALRRAQTGDTAFDELAAAARALLAENACCGLGQLAVTGRDLLALGVKPGPAVGRLLAAALEQVVEERLPNRRDALLGWLQTHLNTQEEP</sequence>
<dbReference type="Gene3D" id="1.10.246.80">
    <property type="match status" value="1"/>
</dbReference>
<comment type="similarity">
    <text evidence="9">Belongs to the tRNA nucleotidyltransferase/poly(A) polymerase family.</text>
</comment>
<dbReference type="Gene3D" id="3.30.460.10">
    <property type="entry name" value="Beta Polymerase, domain 2"/>
    <property type="match status" value="1"/>
</dbReference>
<feature type="domain" description="CCA-adding enzyme C-terminal" evidence="12">
    <location>
        <begin position="265"/>
        <end position="399"/>
    </location>
</feature>
<keyword evidence="6" id="KW-0547">Nucleotide-binding</keyword>
<comment type="cofactor">
    <cofactor evidence="1">
        <name>Mg(2+)</name>
        <dbReference type="ChEBI" id="CHEBI:18420"/>
    </cofactor>
</comment>
<dbReference type="EMBL" id="DWXX01000029">
    <property type="protein sequence ID" value="HJB58333.1"/>
    <property type="molecule type" value="Genomic_DNA"/>
</dbReference>
<evidence type="ECO:0000256" key="5">
    <source>
        <dbReference type="ARBA" id="ARBA00022723"/>
    </source>
</evidence>